<feature type="transmembrane region" description="Helical" evidence="6">
    <location>
        <begin position="233"/>
        <end position="251"/>
    </location>
</feature>
<evidence type="ECO:0000313" key="7">
    <source>
        <dbReference type="EMBL" id="RKP51758.1"/>
    </source>
</evidence>
<keyword evidence="8" id="KW-1185">Reference proteome</keyword>
<evidence type="ECO:0000256" key="5">
    <source>
        <dbReference type="ARBA" id="ARBA00023136"/>
    </source>
</evidence>
<evidence type="ECO:0000256" key="1">
    <source>
        <dbReference type="ARBA" id="ARBA00004651"/>
    </source>
</evidence>
<keyword evidence="2" id="KW-1003">Cell membrane</keyword>
<dbReference type="EMBL" id="RBZU01000008">
    <property type="protein sequence ID" value="RKP51758.1"/>
    <property type="molecule type" value="Genomic_DNA"/>
</dbReference>
<dbReference type="Proteomes" id="UP000270342">
    <property type="component" value="Unassembled WGS sequence"/>
</dbReference>
<evidence type="ECO:0000313" key="8">
    <source>
        <dbReference type="Proteomes" id="UP000270342"/>
    </source>
</evidence>
<reference evidence="7 8" key="1">
    <citation type="submission" date="2018-10" db="EMBL/GenBank/DDBJ databases">
        <title>Robbsia sp. DHC34, isolated from soil.</title>
        <authorList>
            <person name="Gao Z.-H."/>
            <person name="Qiu L.-H."/>
        </authorList>
    </citation>
    <scope>NUCLEOTIDE SEQUENCE [LARGE SCALE GENOMIC DNA]</scope>
    <source>
        <strain evidence="7 8">DHC34</strain>
    </source>
</reference>
<dbReference type="GO" id="GO:0015658">
    <property type="term" value="F:branched-chain amino acid transmembrane transporter activity"/>
    <property type="evidence" value="ECO:0007669"/>
    <property type="project" value="InterPro"/>
</dbReference>
<dbReference type="CDD" id="cd06581">
    <property type="entry name" value="TM_PBP1_LivM_like"/>
    <property type="match status" value="1"/>
</dbReference>
<feature type="transmembrane region" description="Helical" evidence="6">
    <location>
        <begin position="29"/>
        <end position="45"/>
    </location>
</feature>
<evidence type="ECO:0000256" key="2">
    <source>
        <dbReference type="ARBA" id="ARBA00022475"/>
    </source>
</evidence>
<feature type="transmembrane region" description="Helical" evidence="6">
    <location>
        <begin position="77"/>
        <end position="96"/>
    </location>
</feature>
<feature type="transmembrane region" description="Helical" evidence="6">
    <location>
        <begin position="51"/>
        <end position="70"/>
    </location>
</feature>
<evidence type="ECO:0000256" key="4">
    <source>
        <dbReference type="ARBA" id="ARBA00022989"/>
    </source>
</evidence>
<dbReference type="PANTHER" id="PTHR30482:SF5">
    <property type="entry name" value="ABC TRANSPORTER PERMEASE PROTEIN"/>
    <property type="match status" value="1"/>
</dbReference>
<feature type="transmembrane region" description="Helical" evidence="6">
    <location>
        <begin position="315"/>
        <end position="333"/>
    </location>
</feature>
<comment type="caution">
    <text evidence="7">The sequence shown here is derived from an EMBL/GenBank/DDBJ whole genome shotgun (WGS) entry which is preliminary data.</text>
</comment>
<dbReference type="OrthoDB" id="9814461at2"/>
<comment type="subcellular location">
    <subcellularLocation>
        <location evidence="1">Cell membrane</location>
        <topology evidence="1">Multi-pass membrane protein</topology>
    </subcellularLocation>
</comment>
<dbReference type="AlphaFoldDB" id="A0A494XMB5"/>
<proteinExistence type="predicted"/>
<evidence type="ECO:0000256" key="6">
    <source>
        <dbReference type="SAM" id="Phobius"/>
    </source>
</evidence>
<name>A0A494XMB5_9BURK</name>
<evidence type="ECO:0000256" key="3">
    <source>
        <dbReference type="ARBA" id="ARBA00022692"/>
    </source>
</evidence>
<dbReference type="PANTHER" id="PTHR30482">
    <property type="entry name" value="HIGH-AFFINITY BRANCHED-CHAIN AMINO ACID TRANSPORT SYSTEM PERMEASE"/>
    <property type="match status" value="1"/>
</dbReference>
<dbReference type="Pfam" id="PF02653">
    <property type="entry name" value="BPD_transp_2"/>
    <property type="match status" value="1"/>
</dbReference>
<keyword evidence="4 6" id="KW-1133">Transmembrane helix</keyword>
<feature type="transmembrane region" description="Helical" evidence="6">
    <location>
        <begin position="271"/>
        <end position="294"/>
    </location>
</feature>
<organism evidence="7 8">
    <name type="scientific">Pararobbsia silviterrae</name>
    <dbReference type="NCBI Taxonomy" id="1792498"/>
    <lineage>
        <taxon>Bacteria</taxon>
        <taxon>Pseudomonadati</taxon>
        <taxon>Pseudomonadota</taxon>
        <taxon>Betaproteobacteria</taxon>
        <taxon>Burkholderiales</taxon>
        <taxon>Burkholderiaceae</taxon>
        <taxon>Pararobbsia</taxon>
    </lineage>
</organism>
<gene>
    <name evidence="7" type="ORF">D7S86_17510</name>
</gene>
<dbReference type="InterPro" id="IPR043428">
    <property type="entry name" value="LivM-like"/>
</dbReference>
<feature type="transmembrane region" description="Helical" evidence="6">
    <location>
        <begin position="183"/>
        <end position="201"/>
    </location>
</feature>
<dbReference type="GO" id="GO:0005886">
    <property type="term" value="C:plasma membrane"/>
    <property type="evidence" value="ECO:0007669"/>
    <property type="project" value="UniProtKB-SubCell"/>
</dbReference>
<dbReference type="InterPro" id="IPR001851">
    <property type="entry name" value="ABC_transp_permease"/>
</dbReference>
<feature type="transmembrane region" description="Helical" evidence="6">
    <location>
        <begin position="102"/>
        <end position="124"/>
    </location>
</feature>
<dbReference type="RefSeq" id="WP_121088163.1">
    <property type="nucleotide sequence ID" value="NZ_RBZU01000008.1"/>
</dbReference>
<sequence length="374" mass="39588">MTRQTQGAELTSIRPITAIPDSPRDKRPLLLFCGFVVLALVPLAAGDYLLSSILIPTVVMALAAVGLNLVMGYAGLVSLGSAAFMSIGAFSAYNLLLRVPILPLPVVIVLAGLISAAGGVVFGLPSLRIKGFYLAASTLGAQFFVEWLFTNFNWFSNGSQTLTISAPRLELFGRDLSSPQGRYLLVLATTALLLWLAHNIVRSRIGRDWTAIRDMDTAAAVLGVQIAPRKLQAYGVSSFICGIAGTLWAFAYLGTADAHAFSLDKSFEVLFIVLIGGTASLAGNFLGAVLIVLLPIGLERLVEATGLADTVNMGALSNLQSVVFGLVIIVLLIKEPDGLIGLSRRLFRSATARAHRASPDTASVVSSNLEKDDS</sequence>
<accession>A0A494XMB5</accession>
<keyword evidence="5 6" id="KW-0472">Membrane</keyword>
<feature type="transmembrane region" description="Helical" evidence="6">
    <location>
        <begin position="131"/>
        <end position="149"/>
    </location>
</feature>
<protein>
    <submittedName>
        <fullName evidence="7">Branched-chain amino acid ABC transporter permease</fullName>
    </submittedName>
</protein>
<keyword evidence="3 6" id="KW-0812">Transmembrane</keyword>